<evidence type="ECO:0000313" key="2">
    <source>
        <dbReference type="Proteomes" id="UP000245934"/>
    </source>
</evidence>
<proteinExistence type="predicted"/>
<dbReference type="GeneID" id="97609481"/>
<comment type="caution">
    <text evidence="1">The sequence shown here is derived from an EMBL/GenBank/DDBJ whole genome shotgun (WGS) entry which is preliminary data.</text>
</comment>
<dbReference type="Proteomes" id="UP000245934">
    <property type="component" value="Unassembled WGS sequence"/>
</dbReference>
<name>A0A2V2NAD8_9EURY</name>
<evidence type="ECO:0000313" key="1">
    <source>
        <dbReference type="EMBL" id="PWR75710.1"/>
    </source>
</evidence>
<organism evidence="1 2">
    <name type="scientific">Methanospirillum stamsii</name>
    <dbReference type="NCBI Taxonomy" id="1277351"/>
    <lineage>
        <taxon>Archaea</taxon>
        <taxon>Methanobacteriati</taxon>
        <taxon>Methanobacteriota</taxon>
        <taxon>Stenosarchaea group</taxon>
        <taxon>Methanomicrobia</taxon>
        <taxon>Methanomicrobiales</taxon>
        <taxon>Methanospirillaceae</taxon>
        <taxon>Methanospirillum</taxon>
    </lineage>
</organism>
<dbReference type="EMBL" id="QGMZ01000008">
    <property type="protein sequence ID" value="PWR75710.1"/>
    <property type="molecule type" value="Genomic_DNA"/>
</dbReference>
<protein>
    <submittedName>
        <fullName evidence="1">Uncharacterized protein</fullName>
    </submittedName>
</protein>
<gene>
    <name evidence="1" type="ORF">DLD82_03775</name>
</gene>
<reference evidence="1 2" key="1">
    <citation type="submission" date="2018-05" db="EMBL/GenBank/DDBJ databases">
        <title>Draft genome of Methanospirillum stamsii Pt1.</title>
        <authorList>
            <person name="Dueholm M.S."/>
            <person name="Nielsen P.H."/>
            <person name="Bakmann L.F."/>
            <person name="Otzen D.E."/>
        </authorList>
    </citation>
    <scope>NUCLEOTIDE SEQUENCE [LARGE SCALE GENOMIC DNA]</scope>
    <source>
        <strain evidence="1 2">Pt1</strain>
    </source>
</reference>
<dbReference type="AlphaFoldDB" id="A0A2V2NAD8"/>
<sequence>MNPPLVPDDSIDTFHIFCITEKKDERNDFLSNEKIMKERVSFHAVISSKIPKIKVKTNFPEHI</sequence>
<accession>A0A2V2NAD8</accession>
<keyword evidence="2" id="KW-1185">Reference proteome</keyword>
<dbReference type="RefSeq" id="WP_109939775.1">
    <property type="nucleotide sequence ID" value="NZ_CP176366.1"/>
</dbReference>